<dbReference type="EMBL" id="CP069370">
    <property type="protein sequence ID" value="QYZ69719.1"/>
    <property type="molecule type" value="Genomic_DNA"/>
</dbReference>
<name>A0A8G1EDR5_9RHOB</name>
<keyword evidence="12" id="KW-1185">Reference proteome</keyword>
<dbReference type="InterPro" id="IPR004838">
    <property type="entry name" value="NHTrfase_class1_PyrdxlP-BS"/>
</dbReference>
<dbReference type="AlphaFoldDB" id="A0A8G1EDR5"/>
<dbReference type="PANTHER" id="PTHR42885:SF1">
    <property type="entry name" value="THREONINE-PHOSPHATE DECARBOXYLASE"/>
    <property type="match status" value="1"/>
</dbReference>
<dbReference type="EC" id="4.1.1.81" evidence="4"/>
<organism evidence="11 12">
    <name type="scientific">Neotabrizicola shimadae</name>
    <dbReference type="NCBI Taxonomy" id="2807096"/>
    <lineage>
        <taxon>Bacteria</taxon>
        <taxon>Pseudomonadati</taxon>
        <taxon>Pseudomonadota</taxon>
        <taxon>Alphaproteobacteria</taxon>
        <taxon>Rhodobacterales</taxon>
        <taxon>Paracoccaceae</taxon>
        <taxon>Neotabrizicola</taxon>
    </lineage>
</organism>
<comment type="cofactor">
    <cofactor evidence="1">
        <name>pyridoxal 5'-phosphate</name>
        <dbReference type="ChEBI" id="CHEBI:597326"/>
    </cofactor>
</comment>
<evidence type="ECO:0000256" key="6">
    <source>
        <dbReference type="ARBA" id="ARBA00022898"/>
    </source>
</evidence>
<keyword evidence="6" id="KW-0663">Pyridoxal phosphate</keyword>
<dbReference type="InterPro" id="IPR015421">
    <property type="entry name" value="PyrdxlP-dep_Trfase_major"/>
</dbReference>
<reference evidence="11" key="1">
    <citation type="submission" date="2021-02" db="EMBL/GenBank/DDBJ databases">
        <title>Rhodobacter shimadae sp. nov., an aerobic anoxygenic phototrophic bacterium isolated from a hot spring.</title>
        <authorList>
            <person name="Muramatsu S."/>
            <person name="Haruta S."/>
            <person name="Hirose S."/>
            <person name="Hanada S."/>
        </authorList>
    </citation>
    <scope>NUCLEOTIDE SEQUENCE</scope>
    <source>
        <strain evidence="11">N10</strain>
    </source>
</reference>
<evidence type="ECO:0000256" key="5">
    <source>
        <dbReference type="ARBA" id="ARBA00022573"/>
    </source>
</evidence>
<dbReference type="InterPro" id="IPR015422">
    <property type="entry name" value="PyrdxlP-dep_Trfase_small"/>
</dbReference>
<dbReference type="Proteomes" id="UP000826300">
    <property type="component" value="Chromosome"/>
</dbReference>
<keyword evidence="7 11" id="KW-0456">Lyase</keyword>
<evidence type="ECO:0000259" key="10">
    <source>
        <dbReference type="Pfam" id="PF00155"/>
    </source>
</evidence>
<dbReference type="UniPathway" id="UPA00148"/>
<dbReference type="NCBIfam" id="TIGR01140">
    <property type="entry name" value="L_thr_O3P_dcar"/>
    <property type="match status" value="1"/>
</dbReference>
<dbReference type="Gene3D" id="3.90.1150.10">
    <property type="entry name" value="Aspartate Aminotransferase, domain 1"/>
    <property type="match status" value="1"/>
</dbReference>
<dbReference type="PANTHER" id="PTHR42885">
    <property type="entry name" value="HISTIDINOL-PHOSPHATE AMINOTRANSFERASE-RELATED"/>
    <property type="match status" value="1"/>
</dbReference>
<evidence type="ECO:0000256" key="7">
    <source>
        <dbReference type="ARBA" id="ARBA00023239"/>
    </source>
</evidence>
<feature type="domain" description="Aminotransferase class I/classII large" evidence="10">
    <location>
        <begin position="124"/>
        <end position="307"/>
    </location>
</feature>
<dbReference type="InterPro" id="IPR015424">
    <property type="entry name" value="PyrdxlP-dep_Trfase"/>
</dbReference>
<dbReference type="GO" id="GO:0030170">
    <property type="term" value="F:pyridoxal phosphate binding"/>
    <property type="evidence" value="ECO:0007669"/>
    <property type="project" value="InterPro"/>
</dbReference>
<evidence type="ECO:0000256" key="2">
    <source>
        <dbReference type="ARBA" id="ARBA00003444"/>
    </source>
</evidence>
<dbReference type="Pfam" id="PF00155">
    <property type="entry name" value="Aminotran_1_2"/>
    <property type="match status" value="1"/>
</dbReference>
<evidence type="ECO:0000256" key="8">
    <source>
        <dbReference type="ARBA" id="ARBA00029996"/>
    </source>
</evidence>
<dbReference type="GO" id="GO:0009236">
    <property type="term" value="P:cobalamin biosynthetic process"/>
    <property type="evidence" value="ECO:0007669"/>
    <property type="project" value="UniProtKB-UniPathway"/>
</dbReference>
<keyword evidence="5" id="KW-0169">Cobalamin biosynthesis</keyword>
<dbReference type="Gene3D" id="3.40.640.10">
    <property type="entry name" value="Type I PLP-dependent aspartate aminotransferase-like (Major domain)"/>
    <property type="match status" value="1"/>
</dbReference>
<dbReference type="SUPFAM" id="SSF53383">
    <property type="entry name" value="PLP-dependent transferases"/>
    <property type="match status" value="1"/>
</dbReference>
<protein>
    <recommendedName>
        <fullName evidence="4">threonine-phosphate decarboxylase</fullName>
        <ecNumber evidence="4">4.1.1.81</ecNumber>
    </recommendedName>
    <alternativeName>
        <fullName evidence="8">L-threonine-O-3-phosphate decarboxylase</fullName>
    </alternativeName>
</protein>
<comment type="catalytic activity">
    <reaction evidence="9">
        <text>O-phospho-L-threonine + H(+) = (R)-1-aminopropan-2-yl phosphate + CO2</text>
        <dbReference type="Rhea" id="RHEA:11492"/>
        <dbReference type="ChEBI" id="CHEBI:15378"/>
        <dbReference type="ChEBI" id="CHEBI:16526"/>
        <dbReference type="ChEBI" id="CHEBI:58563"/>
        <dbReference type="ChEBI" id="CHEBI:58675"/>
        <dbReference type="EC" id="4.1.1.81"/>
    </reaction>
</comment>
<proteinExistence type="predicted"/>
<dbReference type="RefSeq" id="WP_220661937.1">
    <property type="nucleotide sequence ID" value="NZ_CP069370.1"/>
</dbReference>
<sequence>MDGRPDHGGGLDSAAARWGGTRADWLDLSTGINPTPYPMPDLPADAWTALPDAAAAARLEAAARAFWQVPEGAAILATNGASAPIALLPHLLPPAQVRIDGPTYNEHARAFRAAGWTLTEGPAQAMVAVHPNNPDGRLWRADQIDASALAIIDESFGEVTPGQSLIALAARPSTVVLKSFGKFWGLAGLRLGFAIGDPALIQQLATRLGPWPVSGPALAIATAALTDPVWTEATRCRLAEDASRLDALVTARGATLVGGTDLFRLYDTGDAQAWQDGLARHRILGRVFPYSSRWLRLGLPGTPQHWQRLSAALNEVGR</sequence>
<dbReference type="InterPro" id="IPR005860">
    <property type="entry name" value="CobD"/>
</dbReference>
<dbReference type="KEGG" id="nsm:JO391_18795"/>
<evidence type="ECO:0000256" key="9">
    <source>
        <dbReference type="ARBA" id="ARBA00048531"/>
    </source>
</evidence>
<evidence type="ECO:0000256" key="1">
    <source>
        <dbReference type="ARBA" id="ARBA00001933"/>
    </source>
</evidence>
<dbReference type="GO" id="GO:0048472">
    <property type="term" value="F:threonine-phosphate decarboxylase activity"/>
    <property type="evidence" value="ECO:0007669"/>
    <property type="project" value="UniProtKB-EC"/>
</dbReference>
<evidence type="ECO:0000313" key="12">
    <source>
        <dbReference type="Proteomes" id="UP000826300"/>
    </source>
</evidence>
<dbReference type="InterPro" id="IPR004839">
    <property type="entry name" value="Aminotransferase_I/II_large"/>
</dbReference>
<gene>
    <name evidence="11" type="ORF">JO391_18795</name>
</gene>
<comment type="function">
    <text evidence="2">Decarboxylates L-threonine-O-3-phosphate to yield (R)-1-amino-2-propanol O-2-phosphate, the precursor for the linkage between the nucleotide loop and the corrin ring in cobalamin.</text>
</comment>
<dbReference type="PROSITE" id="PS00105">
    <property type="entry name" value="AA_TRANSFER_CLASS_1"/>
    <property type="match status" value="1"/>
</dbReference>
<evidence type="ECO:0000256" key="4">
    <source>
        <dbReference type="ARBA" id="ARBA00012285"/>
    </source>
</evidence>
<evidence type="ECO:0000256" key="3">
    <source>
        <dbReference type="ARBA" id="ARBA00004953"/>
    </source>
</evidence>
<evidence type="ECO:0000313" key="11">
    <source>
        <dbReference type="EMBL" id="QYZ69719.1"/>
    </source>
</evidence>
<accession>A0A8G1EDR5</accession>
<comment type="pathway">
    <text evidence="3">Cofactor biosynthesis; adenosylcobalamin biosynthesis.</text>
</comment>